<evidence type="ECO:0000313" key="2">
    <source>
        <dbReference type="EMBL" id="KAL0640755.1"/>
    </source>
</evidence>
<gene>
    <name evidence="2" type="ORF">Q9L58_000061</name>
</gene>
<dbReference type="EMBL" id="JBBBZM010000001">
    <property type="protein sequence ID" value="KAL0640755.1"/>
    <property type="molecule type" value="Genomic_DNA"/>
</dbReference>
<feature type="compositionally biased region" description="Polar residues" evidence="1">
    <location>
        <begin position="288"/>
        <end position="299"/>
    </location>
</feature>
<keyword evidence="3" id="KW-1185">Reference proteome</keyword>
<feature type="region of interest" description="Disordered" evidence="1">
    <location>
        <begin position="282"/>
        <end position="301"/>
    </location>
</feature>
<proteinExistence type="predicted"/>
<comment type="caution">
    <text evidence="2">The sequence shown here is derived from an EMBL/GenBank/DDBJ whole genome shotgun (WGS) entry which is preliminary data.</text>
</comment>
<accession>A0ABR3GXY2</accession>
<evidence type="ECO:0000313" key="3">
    <source>
        <dbReference type="Proteomes" id="UP001447188"/>
    </source>
</evidence>
<protein>
    <submittedName>
        <fullName evidence="2">Uncharacterized protein</fullName>
    </submittedName>
</protein>
<reference evidence="2 3" key="1">
    <citation type="submission" date="2024-02" db="EMBL/GenBank/DDBJ databases">
        <title>Discinaceae phylogenomics.</title>
        <authorList>
            <person name="Dirks A.C."/>
            <person name="James T.Y."/>
        </authorList>
    </citation>
    <scope>NUCLEOTIDE SEQUENCE [LARGE SCALE GENOMIC DNA]</scope>
    <source>
        <strain evidence="2 3">ACD0624</strain>
    </source>
</reference>
<evidence type="ECO:0000256" key="1">
    <source>
        <dbReference type="SAM" id="MobiDB-lite"/>
    </source>
</evidence>
<dbReference type="Proteomes" id="UP001447188">
    <property type="component" value="Unassembled WGS sequence"/>
</dbReference>
<name>A0ABR3GXY2_9PEZI</name>
<feature type="region of interest" description="Disordered" evidence="1">
    <location>
        <begin position="323"/>
        <end position="363"/>
    </location>
</feature>
<organism evidence="2 3">
    <name type="scientific">Discina gigas</name>
    <dbReference type="NCBI Taxonomy" id="1032678"/>
    <lineage>
        <taxon>Eukaryota</taxon>
        <taxon>Fungi</taxon>
        <taxon>Dikarya</taxon>
        <taxon>Ascomycota</taxon>
        <taxon>Pezizomycotina</taxon>
        <taxon>Pezizomycetes</taxon>
        <taxon>Pezizales</taxon>
        <taxon>Discinaceae</taxon>
        <taxon>Discina</taxon>
    </lineage>
</organism>
<sequence>MCSTTHRGLSPEPFVQDQAPGSKPFVYGAPAVPITYNTLETGETYQFCPPTLSATEQWDLEGFFQVVYALSAFAFPPDTTPWETNSPLIVRAFFEAAEDEEQLFTDNVLTIAFQNCSDVFATFYEWPEHTRSEVFAHHSTGEAALAAILQLVKLARGFGIDGEEWWELRRSLWIAFAQPFQRNGWVSEKSNIFHKLFTHSLQIFLDIGVKPGTWTFTIVSSLNAWRKVKEIQEAAAAERILVALKKRTKVKSAWETLRMSIDGGTENTPQHPYDTQSYDVSRFGPNFENDTTSDMSTGSRLREHERMKPLLNLQQRLAPSLPAHHLSPSALQGGPPPSSISAPSGIYSHADSSTSRGDIENSPMEKDYATITPASSFFFSIGALSPESSLLIGDITDPGFGDLLDLSFEDIANAEPMDLDDNGIFPKADTFDDEGFESQLTEVTKSYRGSHAEIVGEALRWSGKQLWEMTDEEFRVFCSQPPPWE</sequence>